<reference evidence="1" key="1">
    <citation type="journal article" date="2019" name="Sci. Rep.">
        <title>Draft genome of Tanacetum cinerariifolium, the natural source of mosquito coil.</title>
        <authorList>
            <person name="Yamashiro T."/>
            <person name="Shiraishi A."/>
            <person name="Satake H."/>
            <person name="Nakayama K."/>
        </authorList>
    </citation>
    <scope>NUCLEOTIDE SEQUENCE</scope>
</reference>
<dbReference type="AlphaFoldDB" id="A0A6L2KDS3"/>
<evidence type="ECO:0000313" key="1">
    <source>
        <dbReference type="EMBL" id="GEU46014.1"/>
    </source>
</evidence>
<sequence>MEEVLLPQVHHEFLLWKGCNRDAKLRYNTRLGQLLPRHIYSPCIINWDVLKRMDCDGQIDDMLRIRLREAGSDEDIFTSVAWIRAFNINEPIYVELCHEFYSTFEFDEVCADDELQTKKINKFRLGGRAHRLTLLDFARRLGLYQAVKLEEEGFNVYFEGGVLTEDVVRSLSAPIYCRDLDTTTLRDLIESDGKLILEDPQLGVPKVGIPKPLRASM</sequence>
<comment type="caution">
    <text evidence="1">The sequence shown here is derived from an EMBL/GenBank/DDBJ whole genome shotgun (WGS) entry which is preliminary data.</text>
</comment>
<accession>A0A6L2KDS3</accession>
<name>A0A6L2KDS3_TANCI</name>
<organism evidence="1">
    <name type="scientific">Tanacetum cinerariifolium</name>
    <name type="common">Dalmatian daisy</name>
    <name type="synonym">Chrysanthemum cinerariifolium</name>
    <dbReference type="NCBI Taxonomy" id="118510"/>
    <lineage>
        <taxon>Eukaryota</taxon>
        <taxon>Viridiplantae</taxon>
        <taxon>Streptophyta</taxon>
        <taxon>Embryophyta</taxon>
        <taxon>Tracheophyta</taxon>
        <taxon>Spermatophyta</taxon>
        <taxon>Magnoliopsida</taxon>
        <taxon>eudicotyledons</taxon>
        <taxon>Gunneridae</taxon>
        <taxon>Pentapetalae</taxon>
        <taxon>asterids</taxon>
        <taxon>campanulids</taxon>
        <taxon>Asterales</taxon>
        <taxon>Asteraceae</taxon>
        <taxon>Asteroideae</taxon>
        <taxon>Anthemideae</taxon>
        <taxon>Anthemidinae</taxon>
        <taxon>Tanacetum</taxon>
    </lineage>
</organism>
<gene>
    <name evidence="1" type="ORF">Tci_017992</name>
</gene>
<proteinExistence type="predicted"/>
<protein>
    <submittedName>
        <fullName evidence="1">Uncharacterized protein</fullName>
    </submittedName>
</protein>
<dbReference type="EMBL" id="BKCJ010002066">
    <property type="protein sequence ID" value="GEU46014.1"/>
    <property type="molecule type" value="Genomic_DNA"/>
</dbReference>